<feature type="domain" description="Tf2-1-like SH3-like" evidence="4">
    <location>
        <begin position="612"/>
        <end position="638"/>
    </location>
</feature>
<feature type="domain" description="Reverse transcriptase/retrotransposon-derived protein RNase H-like" evidence="2">
    <location>
        <begin position="401"/>
        <end position="450"/>
    </location>
</feature>
<dbReference type="InterPro" id="IPR056924">
    <property type="entry name" value="SH3_Tf2-1"/>
</dbReference>
<feature type="compositionally biased region" description="Polar residues" evidence="1">
    <location>
        <begin position="89"/>
        <end position="107"/>
    </location>
</feature>
<feature type="region of interest" description="Disordered" evidence="1">
    <location>
        <begin position="87"/>
        <end position="111"/>
    </location>
</feature>
<organism evidence="5">
    <name type="scientific">Tanacetum cinerariifolium</name>
    <name type="common">Dalmatian daisy</name>
    <name type="synonym">Chrysanthemum cinerariifolium</name>
    <dbReference type="NCBI Taxonomy" id="118510"/>
    <lineage>
        <taxon>Eukaryota</taxon>
        <taxon>Viridiplantae</taxon>
        <taxon>Streptophyta</taxon>
        <taxon>Embryophyta</taxon>
        <taxon>Tracheophyta</taxon>
        <taxon>Spermatophyta</taxon>
        <taxon>Magnoliopsida</taxon>
        <taxon>eudicotyledons</taxon>
        <taxon>Gunneridae</taxon>
        <taxon>Pentapetalae</taxon>
        <taxon>asterids</taxon>
        <taxon>campanulids</taxon>
        <taxon>Asterales</taxon>
        <taxon>Asteraceae</taxon>
        <taxon>Asteroideae</taxon>
        <taxon>Anthemideae</taxon>
        <taxon>Anthemidinae</taxon>
        <taxon>Tanacetum</taxon>
    </lineage>
</organism>
<feature type="region of interest" description="Disordered" evidence="1">
    <location>
        <begin position="1"/>
        <end position="68"/>
    </location>
</feature>
<dbReference type="Gene3D" id="1.10.340.70">
    <property type="match status" value="1"/>
</dbReference>
<dbReference type="Gene3D" id="3.30.70.270">
    <property type="match status" value="2"/>
</dbReference>
<dbReference type="SUPFAM" id="SSF56672">
    <property type="entry name" value="DNA/RNA polymerases"/>
    <property type="match status" value="1"/>
</dbReference>
<feature type="compositionally biased region" description="Basic and acidic residues" evidence="1">
    <location>
        <begin position="175"/>
        <end position="187"/>
    </location>
</feature>
<sequence>MPPKVMTRSAGQPSATPRGGRTAGRVGRRGRRVREPRRRNVEPTGEPEGQGNDQGVEVNEGVDGVPNFSKNISQQLQNLLPTILAQVGDQGSNQGDNRNQSSTTVNDNIRGDVRNVIENNDHRGCTYKEFLACKPKEYDGKVGAIVYKRWIEKMESVQDMSGCRASQKKGNGGEPSKDKNARDDNKRTRTGNAFAITTNHVIRESTGMTPKCTTCSFYHPPEAPCHTCFNYNRPRHLAKDSRVVPRNVNPINTKNPTAARRACYEYGGTDHYKGQGHGNNDNQARGRAFILGAEEARQNPNIMMGIEPSDLGFIYEIEIASGHLVEIDKEEHEVHLGLVLELLKEEKLYAKFFKCEFWLRELHFLSHVINGDGYYRRFIKKFSKIAKSLTVLTRKSKTFDWGKKQERAFQTLKDKLCNANVLALSDGPKDFMVYCDASGLGLGCVLMQRDIFVWDKKCHIDHKSLQHMFIQKELNMRQRSWIELFNYYYCKIRYHPGKANVVADALSRKKKKGLDEMIKLRSDGTLYYLDRIWVPLKGDVRTLIIYEAYKSKYSVLLGADKMYYDLRDMYWWPGMKHDIVVYVSRKCRFTIMCVEVGEEKLADKRRKPLEFSVAYRLRLPEKLNSIHDAFHVSNLKKCLADLTLQVPLHEIQVDAKLNFMEELVEILEREFKKLKRSRIAIIKVRWNSKRGPEFMWEREDQMELKYPHLFSSSCS</sequence>
<evidence type="ECO:0008006" key="6">
    <source>
        <dbReference type="Google" id="ProtNLM"/>
    </source>
</evidence>
<dbReference type="InterPro" id="IPR043502">
    <property type="entry name" value="DNA/RNA_pol_sf"/>
</dbReference>
<dbReference type="InterPro" id="IPR041588">
    <property type="entry name" value="Integrase_H2C2"/>
</dbReference>
<evidence type="ECO:0000259" key="4">
    <source>
        <dbReference type="Pfam" id="PF24626"/>
    </source>
</evidence>
<dbReference type="PANTHER" id="PTHR34072">
    <property type="entry name" value="ENZYMATIC POLYPROTEIN-RELATED"/>
    <property type="match status" value="1"/>
</dbReference>
<feature type="compositionally biased region" description="Low complexity" evidence="1">
    <location>
        <begin position="15"/>
        <end position="25"/>
    </location>
</feature>
<name>A0A6L2KEV7_TANCI</name>
<dbReference type="AlphaFoldDB" id="A0A6L2KEV7"/>
<dbReference type="Pfam" id="PF24626">
    <property type="entry name" value="SH3_Tf2-1"/>
    <property type="match status" value="1"/>
</dbReference>
<dbReference type="Pfam" id="PF17919">
    <property type="entry name" value="RT_RNaseH_2"/>
    <property type="match status" value="1"/>
</dbReference>
<dbReference type="Pfam" id="PF17921">
    <property type="entry name" value="Integrase_H2C2"/>
    <property type="match status" value="1"/>
</dbReference>
<dbReference type="InterPro" id="IPR043128">
    <property type="entry name" value="Rev_trsase/Diguanyl_cyclase"/>
</dbReference>
<dbReference type="PANTHER" id="PTHR34072:SF52">
    <property type="entry name" value="RIBONUCLEASE H"/>
    <property type="match status" value="1"/>
</dbReference>
<feature type="domain" description="Integrase zinc-binding" evidence="3">
    <location>
        <begin position="540"/>
        <end position="584"/>
    </location>
</feature>
<comment type="caution">
    <text evidence="5">The sequence shown here is derived from an EMBL/GenBank/DDBJ whole genome shotgun (WGS) entry which is preliminary data.</text>
</comment>
<evidence type="ECO:0000313" key="5">
    <source>
        <dbReference type="EMBL" id="GEU47449.1"/>
    </source>
</evidence>
<dbReference type="InterPro" id="IPR041577">
    <property type="entry name" value="RT_RNaseH_2"/>
</dbReference>
<reference evidence="5" key="1">
    <citation type="journal article" date="2019" name="Sci. Rep.">
        <title>Draft genome of Tanacetum cinerariifolium, the natural source of mosquito coil.</title>
        <authorList>
            <person name="Yamashiro T."/>
            <person name="Shiraishi A."/>
            <person name="Satake H."/>
            <person name="Nakayama K."/>
        </authorList>
    </citation>
    <scope>NUCLEOTIDE SEQUENCE</scope>
</reference>
<feature type="region of interest" description="Disordered" evidence="1">
    <location>
        <begin position="158"/>
        <end position="191"/>
    </location>
</feature>
<evidence type="ECO:0000259" key="3">
    <source>
        <dbReference type="Pfam" id="PF17921"/>
    </source>
</evidence>
<protein>
    <recommendedName>
        <fullName evidence="6">Reverse transcriptase domain-containing protein</fullName>
    </recommendedName>
</protein>
<evidence type="ECO:0000256" key="1">
    <source>
        <dbReference type="SAM" id="MobiDB-lite"/>
    </source>
</evidence>
<evidence type="ECO:0000259" key="2">
    <source>
        <dbReference type="Pfam" id="PF17919"/>
    </source>
</evidence>
<accession>A0A6L2KEV7</accession>
<dbReference type="EMBL" id="BKCJ010002272">
    <property type="protein sequence ID" value="GEU47449.1"/>
    <property type="molecule type" value="Genomic_DNA"/>
</dbReference>
<proteinExistence type="predicted"/>
<feature type="compositionally biased region" description="Basic residues" evidence="1">
    <location>
        <begin position="26"/>
        <end position="37"/>
    </location>
</feature>
<gene>
    <name evidence="5" type="ORF">Tci_019427</name>
</gene>